<evidence type="ECO:0000313" key="1">
    <source>
        <dbReference type="EMBL" id="EEY72699.1"/>
    </source>
</evidence>
<dbReference type="eggNOG" id="COG0500">
    <property type="taxonomic scope" value="Bacteria"/>
</dbReference>
<evidence type="ECO:0008006" key="3">
    <source>
        <dbReference type="Google" id="ProtNLM"/>
    </source>
</evidence>
<dbReference type="RefSeq" id="WP_005503788.1">
    <property type="nucleotide sequence ID" value="NZ_ADAQ01000011.1"/>
</dbReference>
<sequence>MDSAQFQKLVAEATAGKHLPDAVYLHKDAFDALPTALSSFVHNVAKALKISENDWHIVKLGKNDFRLSLLSYPTFYTSAYPSLKQSVTVDLTKLMHRVTDYETTENPPILHRKELMILPSHPAYADFEQITQEGENAGLYENARVIGFKQSWLNFIAQHGYTLVDGRLFRASTVEGVDEHIIDRHKTAIVRHSLSAPMKALAKNSYLNGDYSICDYGCGRGDDMRELLAHGIDVLGWDPNHYPDGEKAHSDIVNLGFVLNVIEDTDERLDALLGAWELADKLLVVSVMLGTEQFISQFTPYKDGVITSRNTFQKYYQQSEIKSYIESSLDEQAITVAPGIFYVFKDKLEEQAHLQNRYRRHQGWKQLTATKPPSQQEKLKLTISQHAELFEAFWMTCLVLGRIPANDEFEQSVMVRELIGSHKKTHKLLCEIYDEADFEASEQARREDLLLYFAMALFEKRKPYTQQPEALKRDIKAFFADYKTALTLAQDLLFQIADSEEIEKACNTAHQTLPASILNEGHSFIFHQRYTEFLPQLLRIYVGAALQMYGDLETVDLVKIHIQSGKLTLTTYDDFENSAVPLLVERVKIKMAEQDIDFFDYVAESKRPPLLNKGLLLGDDFEQQEKQRSFDKRLAELLGITHQQEVLMGRAMFERGLQEEGKAIAGYRLMKHSG</sequence>
<reference evidence="1 2" key="1">
    <citation type="submission" date="2009-10" db="EMBL/GenBank/DDBJ databases">
        <authorList>
            <consortium name="Los Alamos National Laboratory (LANL)"/>
            <consortium name="National Microbial Pathogen Data Resource (NMPDR)"/>
            <person name="Saunders E.H."/>
            <person name="Munk A.C."/>
            <person name="Tapia R."/>
            <person name="Green L."/>
            <person name="Rogers Y."/>
            <person name="Detter J.C."/>
            <person name="Bruce D."/>
            <person name="Brettin T.S."/>
            <person name="Colwell R.R."/>
            <person name="Huq A."/>
            <person name="Grim C.J."/>
            <person name="Hasan N.A."/>
            <person name="Bartels D."/>
            <person name="Vonstein V."/>
        </authorList>
    </citation>
    <scope>NUCLEOTIDE SEQUENCE [LARGE SCALE GENOMIC DNA]</scope>
    <source>
        <strain evidence="1 2">CIP 101886</strain>
    </source>
</reference>
<evidence type="ECO:0000313" key="2">
    <source>
        <dbReference type="Proteomes" id="UP000003604"/>
    </source>
</evidence>
<dbReference type="InterPro" id="IPR029063">
    <property type="entry name" value="SAM-dependent_MTases_sf"/>
</dbReference>
<accession>D0I7T0</accession>
<comment type="caution">
    <text evidence="1">The sequence shown here is derived from an EMBL/GenBank/DDBJ whole genome shotgun (WGS) entry which is preliminary data.</text>
</comment>
<keyword evidence="2" id="KW-1185">Reference proteome</keyword>
<dbReference type="Proteomes" id="UP000003604">
    <property type="component" value="Unassembled WGS sequence"/>
</dbReference>
<protein>
    <recommendedName>
        <fullName evidence="3">DNA phosphorothioation-associated methyltransferase</fullName>
    </recommendedName>
</protein>
<dbReference type="OrthoDB" id="224775at2"/>
<organism evidence="1 2">
    <name type="scientific">Grimontia hollisae CIP 101886</name>
    <dbReference type="NCBI Taxonomy" id="675812"/>
    <lineage>
        <taxon>Bacteria</taxon>
        <taxon>Pseudomonadati</taxon>
        <taxon>Pseudomonadota</taxon>
        <taxon>Gammaproteobacteria</taxon>
        <taxon>Vibrionales</taxon>
        <taxon>Vibrionaceae</taxon>
        <taxon>Grimontia</taxon>
    </lineage>
</organism>
<dbReference type="NCBIfam" id="TIGR04096">
    <property type="entry name" value="dnd_rel_methyl"/>
    <property type="match status" value="1"/>
</dbReference>
<dbReference type="SUPFAM" id="SSF53335">
    <property type="entry name" value="S-adenosyl-L-methionine-dependent methyltransferases"/>
    <property type="match status" value="1"/>
</dbReference>
<proteinExistence type="predicted"/>
<dbReference type="GeneID" id="58896832"/>
<gene>
    <name evidence="1" type="ORF">VHA_001804</name>
</gene>
<dbReference type="AlphaFoldDB" id="D0I7T0"/>
<name>D0I7T0_GRIHO</name>
<dbReference type="InterPro" id="IPR024019">
    <property type="entry name" value="CHP04096"/>
</dbReference>
<dbReference type="EMBL" id="ADAQ01000011">
    <property type="protein sequence ID" value="EEY72699.1"/>
    <property type="molecule type" value="Genomic_DNA"/>
</dbReference>